<dbReference type="SUPFAM" id="SSF56112">
    <property type="entry name" value="Protein kinase-like (PK-like)"/>
    <property type="match status" value="1"/>
</dbReference>
<keyword evidence="1 3" id="KW-0853">WD repeat</keyword>
<accession>A0A8J6XA88</accession>
<evidence type="ECO:0000256" key="3">
    <source>
        <dbReference type="PROSITE-ProRule" id="PRU00221"/>
    </source>
</evidence>
<dbReference type="AlphaFoldDB" id="A0A8J6XA88"/>
<dbReference type="InterPro" id="IPR000719">
    <property type="entry name" value="Prot_kinase_dom"/>
</dbReference>
<dbReference type="InterPro" id="IPR020472">
    <property type="entry name" value="WD40_PAC1"/>
</dbReference>
<keyword evidence="2" id="KW-0677">Repeat</keyword>
<feature type="repeat" description="WD" evidence="3">
    <location>
        <begin position="607"/>
        <end position="648"/>
    </location>
</feature>
<dbReference type="GO" id="GO:0004674">
    <property type="term" value="F:protein serine/threonine kinase activity"/>
    <property type="evidence" value="ECO:0007669"/>
    <property type="project" value="UniProtKB-KW"/>
</dbReference>
<dbReference type="InterPro" id="IPR036322">
    <property type="entry name" value="WD40_repeat_dom_sf"/>
</dbReference>
<dbReference type="PROSITE" id="PS00678">
    <property type="entry name" value="WD_REPEATS_1"/>
    <property type="match status" value="5"/>
</dbReference>
<dbReference type="EMBL" id="JACXAE010000001">
    <property type="protein sequence ID" value="MBD2770559.1"/>
    <property type="molecule type" value="Genomic_DNA"/>
</dbReference>
<feature type="repeat" description="WD" evidence="3">
    <location>
        <begin position="565"/>
        <end position="606"/>
    </location>
</feature>
<dbReference type="InterPro" id="IPR019775">
    <property type="entry name" value="WD40_repeat_CS"/>
</dbReference>
<dbReference type="InterPro" id="IPR001680">
    <property type="entry name" value="WD40_rpt"/>
</dbReference>
<evidence type="ECO:0000256" key="2">
    <source>
        <dbReference type="ARBA" id="ARBA00022737"/>
    </source>
</evidence>
<dbReference type="RefSeq" id="WP_190824859.1">
    <property type="nucleotide sequence ID" value="NZ_CAWPPI010000001.1"/>
</dbReference>
<dbReference type="SMART" id="SM00320">
    <property type="entry name" value="WD40"/>
    <property type="match status" value="7"/>
</dbReference>
<feature type="repeat" description="WD" evidence="3">
    <location>
        <begin position="482"/>
        <end position="523"/>
    </location>
</feature>
<feature type="domain" description="Protein kinase" evidence="4">
    <location>
        <begin position="36"/>
        <end position="316"/>
    </location>
</feature>
<keyword evidence="6" id="KW-1185">Reference proteome</keyword>
<dbReference type="GO" id="GO:0005524">
    <property type="term" value="F:ATP binding"/>
    <property type="evidence" value="ECO:0007669"/>
    <property type="project" value="InterPro"/>
</dbReference>
<reference evidence="5" key="1">
    <citation type="submission" date="2020-09" db="EMBL/GenBank/DDBJ databases">
        <title>Iningainema tapete sp. nov. (Scytonemataceae, Cyanobacteria) from greenhouses in central Florida (USA) produces two types of nodularin with biosynthetic potential for microcystin-LR and anabaenopeptins.</title>
        <authorList>
            <person name="Berthold D.E."/>
            <person name="Lefler F.W."/>
            <person name="Huang I.-S."/>
            <person name="Abdulla H."/>
            <person name="Zimba P.V."/>
            <person name="Laughinghouse H.D. IV."/>
        </authorList>
    </citation>
    <scope>NUCLEOTIDE SEQUENCE</scope>
    <source>
        <strain evidence="5">BLCCT55</strain>
    </source>
</reference>
<evidence type="ECO:0000313" key="6">
    <source>
        <dbReference type="Proteomes" id="UP000629098"/>
    </source>
</evidence>
<dbReference type="InterPro" id="IPR015943">
    <property type="entry name" value="WD40/YVTN_repeat-like_dom_sf"/>
</dbReference>
<gene>
    <name evidence="5" type="ORF">ICL16_00055</name>
</gene>
<dbReference type="PROSITE" id="PS50294">
    <property type="entry name" value="WD_REPEATS_REGION"/>
    <property type="match status" value="6"/>
</dbReference>
<dbReference type="Pfam" id="PF00069">
    <property type="entry name" value="Pkinase"/>
    <property type="match status" value="1"/>
</dbReference>
<proteinExistence type="predicted"/>
<evidence type="ECO:0000259" key="4">
    <source>
        <dbReference type="PROSITE" id="PS50011"/>
    </source>
</evidence>
<evidence type="ECO:0000256" key="1">
    <source>
        <dbReference type="ARBA" id="ARBA00022574"/>
    </source>
</evidence>
<dbReference type="PRINTS" id="PR00320">
    <property type="entry name" value="GPROTEINBRPT"/>
</dbReference>
<feature type="repeat" description="WD" evidence="3">
    <location>
        <begin position="649"/>
        <end position="684"/>
    </location>
</feature>
<keyword evidence="5" id="KW-0808">Transferase</keyword>
<dbReference type="Pfam" id="PF00400">
    <property type="entry name" value="WD40"/>
    <property type="match status" value="7"/>
</dbReference>
<dbReference type="CDD" id="cd00200">
    <property type="entry name" value="WD40"/>
    <property type="match status" value="1"/>
</dbReference>
<dbReference type="Proteomes" id="UP000629098">
    <property type="component" value="Unassembled WGS sequence"/>
</dbReference>
<protein>
    <submittedName>
        <fullName evidence="5">Serine/threonine protein kinase</fullName>
    </submittedName>
</protein>
<feature type="repeat" description="WD" evidence="3">
    <location>
        <begin position="523"/>
        <end position="564"/>
    </location>
</feature>
<dbReference type="InterPro" id="IPR011009">
    <property type="entry name" value="Kinase-like_dom_sf"/>
</dbReference>
<feature type="repeat" description="WD" evidence="3">
    <location>
        <begin position="440"/>
        <end position="481"/>
    </location>
</feature>
<organism evidence="5 6">
    <name type="scientific">Iningainema tapete BLCC-T55</name>
    <dbReference type="NCBI Taxonomy" id="2748662"/>
    <lineage>
        <taxon>Bacteria</taxon>
        <taxon>Bacillati</taxon>
        <taxon>Cyanobacteriota</taxon>
        <taxon>Cyanophyceae</taxon>
        <taxon>Nostocales</taxon>
        <taxon>Scytonemataceae</taxon>
        <taxon>Iningainema tapete</taxon>
    </lineage>
</organism>
<dbReference type="PANTHER" id="PTHR19879">
    <property type="entry name" value="TRANSCRIPTION INITIATION FACTOR TFIID"/>
    <property type="match status" value="1"/>
</dbReference>
<comment type="caution">
    <text evidence="5">The sequence shown here is derived from an EMBL/GenBank/DDBJ whole genome shotgun (WGS) entry which is preliminary data.</text>
</comment>
<evidence type="ECO:0000313" key="5">
    <source>
        <dbReference type="EMBL" id="MBD2770559.1"/>
    </source>
</evidence>
<dbReference type="PANTHER" id="PTHR19879:SF9">
    <property type="entry name" value="TRANSCRIPTION INITIATION FACTOR TFIID SUBUNIT 5"/>
    <property type="match status" value="1"/>
</dbReference>
<name>A0A8J6XA88_9CYAN</name>
<sequence>MICCLNPDCPSPLNSHGNNCSTCGNPLVPLLRNRFRVIGVLSSEGGFGRTYLASDTDKLNERCVIKQLAPKFQGNWVLSKAIELFKKEATQLQKLGEHPQIPTLHAFFEQDNYLYLVQQFIDGQNLLKELQQKKVYSSKEIVELLQSLLPVLKFIHERGIIHRDIKPQNIMRRTPQPPLKKGAKSSRFSKEVDSDLVLIDFGSAKQLTAKVQMKTGTTIGSHGYSPIEQIRDGAAYPASDLFSLGATCFHLLSGVSPYHLWMENGYGWVGSWWQYLSNPVDNELAQILDKLLKKSIQHRYQSADEVMRDLTSLPQLPISVVSTISSTVVPSTLPPSLSRRVNVKNFILLGSAIALLGTGEYWYQQRHLKQVTSQATPIKNSPISFSSKFPLEEFSLANTIKGRNLPVSIAISPDAKTIVSGNDNTIKLWSLVTGQEICTFNGHDSRINVLAISSNGQTLVSGSEDKTIKLWNLGTGQEIRSLREISPRFHAFALSKDGKVLATGNDDHTIKLWNLTTGQVRTLFGHSFAVHSVAITPDGKTLASGSFDQTIRLWNLTTGQHIRTLTGHSDKVSFVTVSSNGQILASASFDKTIKLWNLATGELLNTLIGHSDKVTSIAISPDGKTLASGSSDQTIKLWDLATGKLIRTLTGHSYPVQSISFSPDGFTLISSSEDHTVKIWHLSL</sequence>
<dbReference type="SUPFAM" id="SSF50978">
    <property type="entry name" value="WD40 repeat-like"/>
    <property type="match status" value="1"/>
</dbReference>
<dbReference type="Gene3D" id="1.10.510.10">
    <property type="entry name" value="Transferase(Phosphotransferase) domain 1"/>
    <property type="match status" value="1"/>
</dbReference>
<dbReference type="PROSITE" id="PS50011">
    <property type="entry name" value="PROTEIN_KINASE_DOM"/>
    <property type="match status" value="1"/>
</dbReference>
<dbReference type="Gene3D" id="2.130.10.10">
    <property type="entry name" value="YVTN repeat-like/Quinoprotein amine dehydrogenase"/>
    <property type="match status" value="3"/>
</dbReference>
<keyword evidence="5" id="KW-0723">Serine/threonine-protein kinase</keyword>
<dbReference type="PROSITE" id="PS50082">
    <property type="entry name" value="WD_REPEATS_2"/>
    <property type="match status" value="6"/>
</dbReference>
<dbReference type="Gene3D" id="3.30.200.20">
    <property type="entry name" value="Phosphorylase Kinase, domain 1"/>
    <property type="match status" value="1"/>
</dbReference>
<keyword evidence="5" id="KW-0418">Kinase</keyword>
<dbReference type="CDD" id="cd14014">
    <property type="entry name" value="STKc_PknB_like"/>
    <property type="match status" value="1"/>
</dbReference>
<dbReference type="SMART" id="SM00220">
    <property type="entry name" value="S_TKc"/>
    <property type="match status" value="1"/>
</dbReference>